<dbReference type="Gene3D" id="1.20.1280.50">
    <property type="match status" value="1"/>
</dbReference>
<name>A0A8T0GCW9_CERPU</name>
<dbReference type="Proteomes" id="UP000822688">
    <property type="component" value="Chromosome 11"/>
</dbReference>
<dbReference type="InterPro" id="IPR036047">
    <property type="entry name" value="F-box-like_dom_sf"/>
</dbReference>
<dbReference type="InterPro" id="IPR011009">
    <property type="entry name" value="Kinase-like_dom_sf"/>
</dbReference>
<keyword evidence="3" id="KW-1185">Reference proteome</keyword>
<dbReference type="GO" id="GO:0004674">
    <property type="term" value="F:protein serine/threonine kinase activity"/>
    <property type="evidence" value="ECO:0007669"/>
    <property type="project" value="TreeGrafter"/>
</dbReference>
<evidence type="ECO:0000259" key="1">
    <source>
        <dbReference type="PROSITE" id="PS50011"/>
    </source>
</evidence>
<dbReference type="EMBL" id="CM026432">
    <property type="protein sequence ID" value="KAG0556575.1"/>
    <property type="molecule type" value="Genomic_DNA"/>
</dbReference>
<dbReference type="Gene3D" id="1.10.510.10">
    <property type="entry name" value="Transferase(Phosphotransferase) domain 1"/>
    <property type="match status" value="1"/>
</dbReference>
<sequence length="941" mass="106223">MLGIQTLLQTYLSSICTKLKALQPQPLSPMTEPGNAGPMEDLDSYKKQDLSGNLRLYEELRLHLKLAEDCMDAVQKTSSRNFNNEQCEYLAGKLHVVAQSTRSLFEISQAQQHYERVESVDVAKLVGISKLVLALAEQIESFVQDCCKDAWIQAAMTRTNISEYVSSLGFNLELCRIAFREEFVATESLTFDQVDNIYCAEAAMVRMKASADAWNLLARLTLQLSSLEGTERDLATYVLHRLLRMEANPTSFESGLTLEWGDYDMESFWNSMFKWVKPAEQLVKATAATVHRASWLGIVVAKKTFHGPNNPDFLQEVGTLGKLCHPNIISIFCCAKTKGSCDVIMELMDGDLHQLIQKRSRPFPIPEAVDTMLQIGEGMSYLHDQGIVHMDLKSVNILVKSVKAGKAEIEYVHVKVADFGLSKTKENSIGYSARTVNMSSIRWMAPENITLEVNDQGINSLAQHRFEGDVYSFAMVCYEILTGYKPFHKDPTWLIKEKVLRGERPNLPGHCPLLLKTLIEDCWIQAPEMRPSFASICSTLKYLKYILMKDTSTSASNCTAGIISTSTVDIYTAGSSSTSTVYNFDESHLMDALSDEVLREGVFAKLPLIDLLRAQAVCKRWQKFVAQSLDTFESQDMTKSYCPLIFKQIRYLPRLWYGYDCATDAWELLPSLTNLPLCRYPLAGNGKSLLGFQVTSQPAQVVVGNPFTSEWHIIPESGPYERRKLGNFLVVDRNDVSVSFKIIAVREDVTKIFHSEVGAWRTLLQSPPPGLQKITVRSTIISGILCGNLLFCYGGDALVSFDVVAERWTEDHIYLPLHASPQCFQMLDCGGNLFAVIEDVAESTISIWGLGLRRREFFRMAEMPLRWYSVLGRKKYKLNAVGHKHRMYFWSRDKKIVVFHHLRRSWAELPSFDLCLRNATGDQSDVDVDVDVDVDTISFEP</sequence>
<reference evidence="2 3" key="1">
    <citation type="submission" date="2020-06" db="EMBL/GenBank/DDBJ databases">
        <title>WGS assembly of Ceratodon purpureus strain R40.</title>
        <authorList>
            <person name="Carey S.B."/>
            <person name="Jenkins J."/>
            <person name="Shu S."/>
            <person name="Lovell J.T."/>
            <person name="Sreedasyam A."/>
            <person name="Maumus F."/>
            <person name="Tiley G.P."/>
            <person name="Fernandez-Pozo N."/>
            <person name="Barry K."/>
            <person name="Chen C."/>
            <person name="Wang M."/>
            <person name="Lipzen A."/>
            <person name="Daum C."/>
            <person name="Saski C.A."/>
            <person name="Payton A.C."/>
            <person name="Mcbreen J.C."/>
            <person name="Conrad R.E."/>
            <person name="Kollar L.M."/>
            <person name="Olsson S."/>
            <person name="Huttunen S."/>
            <person name="Landis J.B."/>
            <person name="Wickett N.J."/>
            <person name="Johnson M.G."/>
            <person name="Rensing S.A."/>
            <person name="Grimwood J."/>
            <person name="Schmutz J."/>
            <person name="Mcdaniel S.F."/>
        </authorList>
    </citation>
    <scope>NUCLEOTIDE SEQUENCE [LARGE SCALE GENOMIC DNA]</scope>
    <source>
        <strain evidence="2 3">R40</strain>
    </source>
</reference>
<comment type="caution">
    <text evidence="2">The sequence shown here is derived from an EMBL/GenBank/DDBJ whole genome shotgun (WGS) entry which is preliminary data.</text>
</comment>
<dbReference type="SMART" id="SM00256">
    <property type="entry name" value="FBOX"/>
    <property type="match status" value="1"/>
</dbReference>
<dbReference type="InterPro" id="IPR051681">
    <property type="entry name" value="Ser/Thr_Kinases-Pseudokinases"/>
</dbReference>
<protein>
    <recommendedName>
        <fullName evidence="1">Protein kinase domain-containing protein</fullName>
    </recommendedName>
</protein>
<dbReference type="PROSITE" id="PS00108">
    <property type="entry name" value="PROTEIN_KINASE_ST"/>
    <property type="match status" value="1"/>
</dbReference>
<dbReference type="PROSITE" id="PS50011">
    <property type="entry name" value="PROTEIN_KINASE_DOM"/>
    <property type="match status" value="1"/>
</dbReference>
<dbReference type="SMART" id="SM00220">
    <property type="entry name" value="S_TKc"/>
    <property type="match status" value="1"/>
</dbReference>
<dbReference type="Pfam" id="PF07714">
    <property type="entry name" value="PK_Tyr_Ser-Thr"/>
    <property type="match status" value="1"/>
</dbReference>
<dbReference type="PANTHER" id="PTHR44329:SF260">
    <property type="entry name" value="PROTEIN KINASE DOMAIN-CONTAINING PROTEIN"/>
    <property type="match status" value="1"/>
</dbReference>
<gene>
    <name evidence="2" type="ORF">KC19_11G064000</name>
</gene>
<dbReference type="InterPro" id="IPR001810">
    <property type="entry name" value="F-box_dom"/>
</dbReference>
<accession>A0A8T0GCW9</accession>
<dbReference type="PANTHER" id="PTHR44329">
    <property type="entry name" value="SERINE/THREONINE-PROTEIN KINASE TNNI3K-RELATED"/>
    <property type="match status" value="1"/>
</dbReference>
<dbReference type="InterPro" id="IPR000719">
    <property type="entry name" value="Prot_kinase_dom"/>
</dbReference>
<evidence type="ECO:0000313" key="3">
    <source>
        <dbReference type="Proteomes" id="UP000822688"/>
    </source>
</evidence>
<dbReference type="Pfam" id="PF00646">
    <property type="entry name" value="F-box"/>
    <property type="match status" value="1"/>
</dbReference>
<organism evidence="2 3">
    <name type="scientific">Ceratodon purpureus</name>
    <name type="common">Fire moss</name>
    <name type="synonym">Dicranum purpureum</name>
    <dbReference type="NCBI Taxonomy" id="3225"/>
    <lineage>
        <taxon>Eukaryota</taxon>
        <taxon>Viridiplantae</taxon>
        <taxon>Streptophyta</taxon>
        <taxon>Embryophyta</taxon>
        <taxon>Bryophyta</taxon>
        <taxon>Bryophytina</taxon>
        <taxon>Bryopsida</taxon>
        <taxon>Dicranidae</taxon>
        <taxon>Pseudoditrichales</taxon>
        <taxon>Ditrichaceae</taxon>
        <taxon>Ceratodon</taxon>
    </lineage>
</organism>
<feature type="domain" description="Protein kinase" evidence="1">
    <location>
        <begin position="276"/>
        <end position="543"/>
    </location>
</feature>
<dbReference type="InterPro" id="IPR001245">
    <property type="entry name" value="Ser-Thr/Tyr_kinase_cat_dom"/>
</dbReference>
<dbReference type="GO" id="GO:0005524">
    <property type="term" value="F:ATP binding"/>
    <property type="evidence" value="ECO:0007669"/>
    <property type="project" value="InterPro"/>
</dbReference>
<proteinExistence type="predicted"/>
<evidence type="ECO:0000313" key="2">
    <source>
        <dbReference type="EMBL" id="KAG0556575.1"/>
    </source>
</evidence>
<dbReference type="SUPFAM" id="SSF81383">
    <property type="entry name" value="F-box domain"/>
    <property type="match status" value="1"/>
</dbReference>
<dbReference type="InterPro" id="IPR008271">
    <property type="entry name" value="Ser/Thr_kinase_AS"/>
</dbReference>
<dbReference type="SUPFAM" id="SSF56112">
    <property type="entry name" value="Protein kinase-like (PK-like)"/>
    <property type="match status" value="1"/>
</dbReference>
<dbReference type="AlphaFoldDB" id="A0A8T0GCW9"/>